<proteinExistence type="predicted"/>
<dbReference type="Proteomes" id="UP001612812">
    <property type="component" value="Unassembled WGS sequence"/>
</dbReference>
<dbReference type="EMBL" id="JBITLE010000013">
    <property type="protein sequence ID" value="MFI7265695.1"/>
    <property type="molecule type" value="Genomic_DNA"/>
</dbReference>
<feature type="region of interest" description="Disordered" evidence="1">
    <location>
        <begin position="47"/>
        <end position="76"/>
    </location>
</feature>
<evidence type="ECO:0000256" key="1">
    <source>
        <dbReference type="SAM" id="MobiDB-lite"/>
    </source>
</evidence>
<evidence type="ECO:0000313" key="3">
    <source>
        <dbReference type="Proteomes" id="UP001612812"/>
    </source>
</evidence>
<protein>
    <submittedName>
        <fullName evidence="2">Uncharacterized protein</fullName>
    </submittedName>
</protein>
<dbReference type="RefSeq" id="WP_245666182.1">
    <property type="nucleotide sequence ID" value="NZ_CADEAU010000112.1"/>
</dbReference>
<organism evidence="2 3">
    <name type="scientific">Micromonospora maritima</name>
    <dbReference type="NCBI Taxonomy" id="986711"/>
    <lineage>
        <taxon>Bacteria</taxon>
        <taxon>Bacillati</taxon>
        <taxon>Actinomycetota</taxon>
        <taxon>Actinomycetes</taxon>
        <taxon>Micromonosporales</taxon>
        <taxon>Micromonosporaceae</taxon>
        <taxon>Micromonospora</taxon>
    </lineage>
</organism>
<reference evidence="2 3" key="1">
    <citation type="submission" date="2024-10" db="EMBL/GenBank/DDBJ databases">
        <title>The Natural Products Discovery Center: Release of the First 8490 Sequenced Strains for Exploring Actinobacteria Biosynthetic Diversity.</title>
        <authorList>
            <person name="Kalkreuter E."/>
            <person name="Kautsar S.A."/>
            <person name="Yang D."/>
            <person name="Bader C.D."/>
            <person name="Teijaro C.N."/>
            <person name="Fluegel L."/>
            <person name="Davis C.M."/>
            <person name="Simpson J.R."/>
            <person name="Lauterbach L."/>
            <person name="Steele A.D."/>
            <person name="Gui C."/>
            <person name="Meng S."/>
            <person name="Li G."/>
            <person name="Viehrig K."/>
            <person name="Ye F."/>
            <person name="Su P."/>
            <person name="Kiefer A.F."/>
            <person name="Nichols A."/>
            <person name="Cepeda A.J."/>
            <person name="Yan W."/>
            <person name="Fan B."/>
            <person name="Jiang Y."/>
            <person name="Adhikari A."/>
            <person name="Zheng C.-J."/>
            <person name="Schuster L."/>
            <person name="Cowan T.M."/>
            <person name="Smanski M.J."/>
            <person name="Chevrette M.G."/>
            <person name="De Carvalho L.P.S."/>
            <person name="Shen B."/>
        </authorList>
    </citation>
    <scope>NUCLEOTIDE SEQUENCE [LARGE SCALE GENOMIC DNA]</scope>
    <source>
        <strain evidence="2 3">NPDC049845</strain>
    </source>
</reference>
<accession>A0ABW7ZSY0</accession>
<name>A0ABW7ZSY0_9ACTN</name>
<gene>
    <name evidence="2" type="ORF">ACIBP4_25740</name>
</gene>
<comment type="caution">
    <text evidence="2">The sequence shown here is derived from an EMBL/GenBank/DDBJ whole genome shotgun (WGS) entry which is preliminary data.</text>
</comment>
<keyword evidence="3" id="KW-1185">Reference proteome</keyword>
<evidence type="ECO:0000313" key="2">
    <source>
        <dbReference type="EMBL" id="MFI7265695.1"/>
    </source>
</evidence>
<sequence length="76" mass="7509">MTKGDLMVFVKLESDWTDGDGVAHSAGESVDVDAATLASLQAEGIVSEGSAGGKDKNEWAGPGSTTAWAGPGSAGV</sequence>